<dbReference type="Gene3D" id="2.130.10.30">
    <property type="entry name" value="Regulator of chromosome condensation 1/beta-lactamase-inhibitor protein II"/>
    <property type="match status" value="1"/>
</dbReference>
<name>A0A8S1D3X8_9INSE</name>
<evidence type="ECO:0000256" key="2">
    <source>
        <dbReference type="PROSITE-ProRule" id="PRU00235"/>
    </source>
</evidence>
<dbReference type="InterPro" id="IPR009091">
    <property type="entry name" value="RCC1/BLIP-II"/>
</dbReference>
<protein>
    <recommendedName>
        <fullName evidence="3">BTB domain-containing protein</fullName>
    </recommendedName>
</protein>
<dbReference type="PRINTS" id="PR00633">
    <property type="entry name" value="RCCNDNSATION"/>
</dbReference>
<dbReference type="SUPFAM" id="SSF50985">
    <property type="entry name" value="RCC1/BLIP-II"/>
    <property type="match status" value="1"/>
</dbReference>
<accession>A0A8S1D3X8</accession>
<dbReference type="Pfam" id="PF00651">
    <property type="entry name" value="BTB"/>
    <property type="match status" value="1"/>
</dbReference>
<dbReference type="Pfam" id="PF00415">
    <property type="entry name" value="RCC1"/>
    <property type="match status" value="4"/>
</dbReference>
<keyword evidence="5" id="KW-1185">Reference proteome</keyword>
<dbReference type="SUPFAM" id="SSF54695">
    <property type="entry name" value="POZ domain"/>
    <property type="match status" value="1"/>
</dbReference>
<feature type="repeat" description="RCC1" evidence="2">
    <location>
        <begin position="148"/>
        <end position="201"/>
    </location>
</feature>
<dbReference type="InterPro" id="IPR000408">
    <property type="entry name" value="Reg_chr_condens"/>
</dbReference>
<sequence length="558" mass="61930">MSKLLVKWASFGYREQEIRTAIVFGKKGENVIIVLKNDEVLAIGKNQDGCLGTGNEGEVKELTRIEILCTHKIEGFVCGGNVSNYPSIFAISGSGSVFSWGQNMYGQLGLGTRQYTTVPTKISGSLKGKRVVQVACGAEHTLALTSEGEVYAFGRNYCGQLGLGTTADNLSRPQRLGGLLDGKIVTSVACQHSSSFALLHSGEIYSWGNNTNGRLGSSSTAGKKLSPCKVIGLEGVLISQIVCGAYFTLALSDDGKLFSWGENFDGQLGNGTTEHVKRPAIISTEMGKVREVAATHDKSHPCAAITEKNQVYIWGSVNGKTIETPMLTFLSSLDDVFTVFYPPVNYQQFRLKITKVENNQKGSTIIERFRKEFDNPETADYAFIFEGKKIHVHKIFLTIGSDVFKKKFLGDWDDSRKKEQIVEGHSYEAFYAFLKYFYTDEVDIMPELALEVYAIAHFYLVSDLMEECEKILKSGLTMQNVADVYEKAIVLGAKVTRNVSKLLSILLMVNFLIQDLCEFCFKFCRENLVDVVDSIESDESKSEVFLEVFRWAANQKKN</sequence>
<dbReference type="AlphaFoldDB" id="A0A8S1D3X8"/>
<feature type="repeat" description="RCC1" evidence="2">
    <location>
        <begin position="95"/>
        <end position="147"/>
    </location>
</feature>
<evidence type="ECO:0000313" key="4">
    <source>
        <dbReference type="EMBL" id="CAB3378361.1"/>
    </source>
</evidence>
<dbReference type="OrthoDB" id="10256179at2759"/>
<dbReference type="Gene3D" id="3.30.710.10">
    <property type="entry name" value="Potassium Channel Kv1.1, Chain A"/>
    <property type="match status" value="1"/>
</dbReference>
<dbReference type="PANTHER" id="PTHR22872:SF10">
    <property type="entry name" value="ULTRAVIOLET-B RECEPTOR UVR8"/>
    <property type="match status" value="1"/>
</dbReference>
<feature type="repeat" description="RCC1" evidence="2">
    <location>
        <begin position="202"/>
        <end position="254"/>
    </location>
</feature>
<reference evidence="4 5" key="1">
    <citation type="submission" date="2020-04" db="EMBL/GenBank/DDBJ databases">
        <authorList>
            <person name="Alioto T."/>
            <person name="Alioto T."/>
            <person name="Gomez Garrido J."/>
        </authorList>
    </citation>
    <scope>NUCLEOTIDE SEQUENCE [LARGE SCALE GENOMIC DNA]</scope>
</reference>
<dbReference type="PROSITE" id="PS00626">
    <property type="entry name" value="RCC1_2"/>
    <property type="match status" value="1"/>
</dbReference>
<dbReference type="InterPro" id="IPR000210">
    <property type="entry name" value="BTB/POZ_dom"/>
</dbReference>
<dbReference type="EMBL" id="CADEPI010000162">
    <property type="protein sequence ID" value="CAB3378361.1"/>
    <property type="molecule type" value="Genomic_DNA"/>
</dbReference>
<dbReference type="PROSITE" id="PS50012">
    <property type="entry name" value="RCC1_3"/>
    <property type="match status" value="4"/>
</dbReference>
<organism evidence="4 5">
    <name type="scientific">Cloeon dipterum</name>
    <dbReference type="NCBI Taxonomy" id="197152"/>
    <lineage>
        <taxon>Eukaryota</taxon>
        <taxon>Metazoa</taxon>
        <taxon>Ecdysozoa</taxon>
        <taxon>Arthropoda</taxon>
        <taxon>Hexapoda</taxon>
        <taxon>Insecta</taxon>
        <taxon>Pterygota</taxon>
        <taxon>Palaeoptera</taxon>
        <taxon>Ephemeroptera</taxon>
        <taxon>Pisciforma</taxon>
        <taxon>Baetidae</taxon>
        <taxon>Cloeon</taxon>
    </lineage>
</organism>
<dbReference type="Proteomes" id="UP000494165">
    <property type="component" value="Unassembled WGS sequence"/>
</dbReference>
<dbReference type="PROSITE" id="PS50097">
    <property type="entry name" value="BTB"/>
    <property type="match status" value="1"/>
</dbReference>
<dbReference type="PANTHER" id="PTHR22872">
    <property type="entry name" value="BTK-BINDING PROTEIN-RELATED"/>
    <property type="match status" value="1"/>
</dbReference>
<dbReference type="SMART" id="SM00225">
    <property type="entry name" value="BTB"/>
    <property type="match status" value="1"/>
</dbReference>
<keyword evidence="1" id="KW-0677">Repeat</keyword>
<evidence type="ECO:0000259" key="3">
    <source>
        <dbReference type="PROSITE" id="PS50097"/>
    </source>
</evidence>
<evidence type="ECO:0000256" key="1">
    <source>
        <dbReference type="ARBA" id="ARBA00022737"/>
    </source>
</evidence>
<feature type="domain" description="BTB" evidence="3">
    <location>
        <begin position="379"/>
        <end position="446"/>
    </location>
</feature>
<comment type="caution">
    <text evidence="4">The sequence shown here is derived from an EMBL/GenBank/DDBJ whole genome shotgun (WGS) entry which is preliminary data.</text>
</comment>
<dbReference type="InterPro" id="IPR051625">
    <property type="entry name" value="Signaling_Regulatory_Domain"/>
</dbReference>
<dbReference type="InterPro" id="IPR011333">
    <property type="entry name" value="SKP1/BTB/POZ_sf"/>
</dbReference>
<evidence type="ECO:0000313" key="5">
    <source>
        <dbReference type="Proteomes" id="UP000494165"/>
    </source>
</evidence>
<proteinExistence type="predicted"/>
<gene>
    <name evidence="4" type="ORF">CLODIP_2_CD03416</name>
</gene>
<feature type="repeat" description="RCC1" evidence="2">
    <location>
        <begin position="255"/>
        <end position="308"/>
    </location>
</feature>